<gene>
    <name evidence="2" type="ORF">O6P43_027727</name>
</gene>
<sequence length="259" mass="29610">METEPSFPEFTLAEIVELENIYKEVGEKSLDDQELCIELATSFSSSSNRAGKSTITREQVQEWFQNKQEELQAKVTPSPSTLGLVVDLSDASDSSNAHHSSPKRKGKAADLTELAFEAKSSKDFAWYDVASFLTYRVVSSGELEVRVRYAGFSKDEDEWVNVKRAIRERSIPLEPSECQKVEVGDLVLCFQERENYAVYCDAYVVDILRLHDRGCRCNFLVRYDHDNTEEKVMWDRLCCRPTKQESQVLPTIPLETLWG</sequence>
<dbReference type="GO" id="GO:0003677">
    <property type="term" value="F:DNA binding"/>
    <property type="evidence" value="ECO:0007669"/>
    <property type="project" value="UniProtKB-KW"/>
</dbReference>
<dbReference type="PANTHER" id="PTHR33827:SF2">
    <property type="entry name" value="PROTEIN SAWADEE HOMEODOMAIN HOMOLOG 1"/>
    <property type="match status" value="1"/>
</dbReference>
<dbReference type="KEGG" id="qsa:O6P43_027727"/>
<keyword evidence="2" id="KW-0238">DNA-binding</keyword>
<dbReference type="AlphaFoldDB" id="A0AAD7L5L3"/>
<keyword evidence="3" id="KW-1185">Reference proteome</keyword>
<keyword evidence="2" id="KW-0371">Homeobox</keyword>
<evidence type="ECO:0000313" key="2">
    <source>
        <dbReference type="EMBL" id="KAJ7951722.1"/>
    </source>
</evidence>
<comment type="caution">
    <text evidence="2">The sequence shown here is derived from an EMBL/GenBank/DDBJ whole genome shotgun (WGS) entry which is preliminary data.</text>
</comment>
<dbReference type="Gene3D" id="2.30.30.140">
    <property type="match status" value="1"/>
</dbReference>
<dbReference type="GO" id="GO:0003682">
    <property type="term" value="F:chromatin binding"/>
    <property type="evidence" value="ECO:0007669"/>
    <property type="project" value="InterPro"/>
</dbReference>
<name>A0AAD7L5L3_QUISA</name>
<organism evidence="2 3">
    <name type="scientific">Quillaja saponaria</name>
    <name type="common">Soap bark tree</name>
    <dbReference type="NCBI Taxonomy" id="32244"/>
    <lineage>
        <taxon>Eukaryota</taxon>
        <taxon>Viridiplantae</taxon>
        <taxon>Streptophyta</taxon>
        <taxon>Embryophyta</taxon>
        <taxon>Tracheophyta</taxon>
        <taxon>Spermatophyta</taxon>
        <taxon>Magnoliopsida</taxon>
        <taxon>eudicotyledons</taxon>
        <taxon>Gunneridae</taxon>
        <taxon>Pentapetalae</taxon>
        <taxon>rosids</taxon>
        <taxon>fabids</taxon>
        <taxon>Fabales</taxon>
        <taxon>Quillajaceae</taxon>
        <taxon>Quillaja</taxon>
    </lineage>
</organism>
<evidence type="ECO:0000259" key="1">
    <source>
        <dbReference type="Pfam" id="PF16719"/>
    </source>
</evidence>
<dbReference type="Pfam" id="PF16719">
    <property type="entry name" value="SAWADEE"/>
    <property type="match status" value="1"/>
</dbReference>
<protein>
    <submittedName>
        <fullName evidence="2">Protein SAWADEE HOMEODOMAIN like</fullName>
    </submittedName>
</protein>
<accession>A0AAD7L5L3</accession>
<dbReference type="Gene3D" id="2.40.50.40">
    <property type="match status" value="1"/>
</dbReference>
<dbReference type="PANTHER" id="PTHR33827">
    <property type="entry name" value="PROTEIN SAWADEE HOMEODOMAIN HOMOLOG 2"/>
    <property type="match status" value="1"/>
</dbReference>
<dbReference type="InterPro" id="IPR032001">
    <property type="entry name" value="SAWADEE_dom"/>
</dbReference>
<dbReference type="Proteomes" id="UP001163823">
    <property type="component" value="Chromosome 11"/>
</dbReference>
<feature type="domain" description="SAWADEE" evidence="1">
    <location>
        <begin position="113"/>
        <end position="238"/>
    </location>
</feature>
<evidence type="ECO:0000313" key="3">
    <source>
        <dbReference type="Proteomes" id="UP001163823"/>
    </source>
</evidence>
<reference evidence="2" key="1">
    <citation type="journal article" date="2023" name="Science">
        <title>Elucidation of the pathway for biosynthesis of saponin adjuvants from the soapbark tree.</title>
        <authorList>
            <person name="Reed J."/>
            <person name="Orme A."/>
            <person name="El-Demerdash A."/>
            <person name="Owen C."/>
            <person name="Martin L.B.B."/>
            <person name="Misra R.C."/>
            <person name="Kikuchi S."/>
            <person name="Rejzek M."/>
            <person name="Martin A.C."/>
            <person name="Harkess A."/>
            <person name="Leebens-Mack J."/>
            <person name="Louveau T."/>
            <person name="Stephenson M.J."/>
            <person name="Osbourn A."/>
        </authorList>
    </citation>
    <scope>NUCLEOTIDE SEQUENCE</scope>
    <source>
        <strain evidence="2">S10</strain>
    </source>
</reference>
<dbReference type="EMBL" id="JARAOO010000011">
    <property type="protein sequence ID" value="KAJ7951722.1"/>
    <property type="molecule type" value="Genomic_DNA"/>
</dbReference>
<dbReference type="InterPro" id="IPR039276">
    <property type="entry name" value="SHH1/2"/>
</dbReference>
<proteinExistence type="predicted"/>